<dbReference type="AlphaFoldDB" id="A0AAE0NAZ8"/>
<organism evidence="1 2">
    <name type="scientific">Lasiosphaeria ovina</name>
    <dbReference type="NCBI Taxonomy" id="92902"/>
    <lineage>
        <taxon>Eukaryota</taxon>
        <taxon>Fungi</taxon>
        <taxon>Dikarya</taxon>
        <taxon>Ascomycota</taxon>
        <taxon>Pezizomycotina</taxon>
        <taxon>Sordariomycetes</taxon>
        <taxon>Sordariomycetidae</taxon>
        <taxon>Sordariales</taxon>
        <taxon>Lasiosphaeriaceae</taxon>
        <taxon>Lasiosphaeria</taxon>
    </lineage>
</organism>
<protein>
    <submittedName>
        <fullName evidence="1">Uncharacterized protein</fullName>
    </submittedName>
</protein>
<name>A0AAE0NAZ8_9PEZI</name>
<evidence type="ECO:0000313" key="1">
    <source>
        <dbReference type="EMBL" id="KAK3376770.1"/>
    </source>
</evidence>
<proteinExistence type="predicted"/>
<comment type="caution">
    <text evidence="1">The sequence shown here is derived from an EMBL/GenBank/DDBJ whole genome shotgun (WGS) entry which is preliminary data.</text>
</comment>
<evidence type="ECO:0000313" key="2">
    <source>
        <dbReference type="Proteomes" id="UP001287356"/>
    </source>
</evidence>
<accession>A0AAE0NAZ8</accession>
<sequence length="128" mass="14604">MQIPTWVSPLLVVANIHSHPGCSARTGLYLDDATMRGISAQLSTSCRSYGYSVPYTIPYAYLSRGLGLRYKYRHMYGTEYRLKIRCGYTNLQIPVRSTRHELSSTSKLEGNVDIWWGMEDANRKSPIH</sequence>
<keyword evidence="2" id="KW-1185">Reference proteome</keyword>
<reference evidence="1" key="1">
    <citation type="journal article" date="2023" name="Mol. Phylogenet. Evol.">
        <title>Genome-scale phylogeny and comparative genomics of the fungal order Sordariales.</title>
        <authorList>
            <person name="Hensen N."/>
            <person name="Bonometti L."/>
            <person name="Westerberg I."/>
            <person name="Brannstrom I.O."/>
            <person name="Guillou S."/>
            <person name="Cros-Aarteil S."/>
            <person name="Calhoun S."/>
            <person name="Haridas S."/>
            <person name="Kuo A."/>
            <person name="Mondo S."/>
            <person name="Pangilinan J."/>
            <person name="Riley R."/>
            <person name="LaButti K."/>
            <person name="Andreopoulos B."/>
            <person name="Lipzen A."/>
            <person name="Chen C."/>
            <person name="Yan M."/>
            <person name="Daum C."/>
            <person name="Ng V."/>
            <person name="Clum A."/>
            <person name="Steindorff A."/>
            <person name="Ohm R.A."/>
            <person name="Martin F."/>
            <person name="Silar P."/>
            <person name="Natvig D.O."/>
            <person name="Lalanne C."/>
            <person name="Gautier V."/>
            <person name="Ament-Velasquez S.L."/>
            <person name="Kruys A."/>
            <person name="Hutchinson M.I."/>
            <person name="Powell A.J."/>
            <person name="Barry K."/>
            <person name="Miller A.N."/>
            <person name="Grigoriev I.V."/>
            <person name="Debuchy R."/>
            <person name="Gladieux P."/>
            <person name="Hiltunen Thoren M."/>
            <person name="Johannesson H."/>
        </authorList>
    </citation>
    <scope>NUCLEOTIDE SEQUENCE</scope>
    <source>
        <strain evidence="1">CBS 958.72</strain>
    </source>
</reference>
<dbReference type="Proteomes" id="UP001287356">
    <property type="component" value="Unassembled WGS sequence"/>
</dbReference>
<dbReference type="EMBL" id="JAULSN010000003">
    <property type="protein sequence ID" value="KAK3376770.1"/>
    <property type="molecule type" value="Genomic_DNA"/>
</dbReference>
<reference evidence="1" key="2">
    <citation type="submission" date="2023-06" db="EMBL/GenBank/DDBJ databases">
        <authorList>
            <consortium name="Lawrence Berkeley National Laboratory"/>
            <person name="Haridas S."/>
            <person name="Hensen N."/>
            <person name="Bonometti L."/>
            <person name="Westerberg I."/>
            <person name="Brannstrom I.O."/>
            <person name="Guillou S."/>
            <person name="Cros-Aarteil S."/>
            <person name="Calhoun S."/>
            <person name="Kuo A."/>
            <person name="Mondo S."/>
            <person name="Pangilinan J."/>
            <person name="Riley R."/>
            <person name="Labutti K."/>
            <person name="Andreopoulos B."/>
            <person name="Lipzen A."/>
            <person name="Chen C."/>
            <person name="Yanf M."/>
            <person name="Daum C."/>
            <person name="Ng V."/>
            <person name="Clum A."/>
            <person name="Steindorff A."/>
            <person name="Ohm R."/>
            <person name="Martin F."/>
            <person name="Silar P."/>
            <person name="Natvig D."/>
            <person name="Lalanne C."/>
            <person name="Gautier V."/>
            <person name="Ament-Velasquez S.L."/>
            <person name="Kruys A."/>
            <person name="Hutchinson M.I."/>
            <person name="Powell A.J."/>
            <person name="Barry K."/>
            <person name="Miller A.N."/>
            <person name="Grigoriev I.V."/>
            <person name="Debuchy R."/>
            <person name="Gladieux P."/>
            <person name="Thoren M.H."/>
            <person name="Johannesson H."/>
        </authorList>
    </citation>
    <scope>NUCLEOTIDE SEQUENCE</scope>
    <source>
        <strain evidence="1">CBS 958.72</strain>
    </source>
</reference>
<gene>
    <name evidence="1" type="ORF">B0T24DRAFT_619668</name>
</gene>